<organism evidence="2 3">
    <name type="scientific">Thermobacillus xylanilyticus</name>
    <dbReference type="NCBI Taxonomy" id="76633"/>
    <lineage>
        <taxon>Bacteria</taxon>
        <taxon>Bacillati</taxon>
        <taxon>Bacillota</taxon>
        <taxon>Bacilli</taxon>
        <taxon>Bacillales</taxon>
        <taxon>Paenibacillaceae</taxon>
        <taxon>Thermobacillus</taxon>
    </lineage>
</organism>
<gene>
    <name evidence="2" type="primary">txxe 2038-padR</name>
    <name evidence="2" type="ORF">TXXE_09920</name>
</gene>
<keyword evidence="3" id="KW-1185">Reference proteome</keyword>
<evidence type="ECO:0000313" key="3">
    <source>
        <dbReference type="Proteomes" id="UP000681526"/>
    </source>
</evidence>
<evidence type="ECO:0000313" key="2">
    <source>
        <dbReference type="EMBL" id="CAG5086339.1"/>
    </source>
</evidence>
<name>A0ABM8V454_THEXY</name>
<accession>A0ABM8V454</accession>
<dbReference type="Gene3D" id="1.10.10.10">
    <property type="entry name" value="Winged helix-like DNA-binding domain superfamily/Winged helix DNA-binding domain"/>
    <property type="match status" value="1"/>
</dbReference>
<dbReference type="InterPro" id="IPR036388">
    <property type="entry name" value="WH-like_DNA-bd_sf"/>
</dbReference>
<dbReference type="SUPFAM" id="SSF46785">
    <property type="entry name" value="Winged helix' DNA-binding domain"/>
    <property type="match status" value="1"/>
</dbReference>
<dbReference type="Proteomes" id="UP000681526">
    <property type="component" value="Unassembled WGS sequence"/>
</dbReference>
<protein>
    <submittedName>
        <fullName evidence="2">Negative transcription regulator PadR</fullName>
    </submittedName>
</protein>
<dbReference type="RefSeq" id="WP_213484489.1">
    <property type="nucleotide sequence ID" value="NZ_CAJRAY010000043.1"/>
</dbReference>
<dbReference type="PANTHER" id="PTHR43252:SF2">
    <property type="entry name" value="TRANSCRIPTION REGULATOR, PADR-LIKE FAMILY"/>
    <property type="match status" value="1"/>
</dbReference>
<sequence>MNATNLIVLGFLRMRPMHGYEIQQLIQQSRMDDWANLLSGSIYYALGKLEQDGLIRAEAEVRTGNRLRKIYAITDEGEAQFREMVREALTLSPHSMKSDLALGLAWIDAVPREEAIRMLERNLEQVERTREQWLVGREIKGSYGLSPIVMAAFDNAIGVLELDIAYLKRLIALLREEPTD</sequence>
<comment type="caution">
    <text evidence="2">The sequence shown here is derived from an EMBL/GenBank/DDBJ whole genome shotgun (WGS) entry which is preliminary data.</text>
</comment>
<proteinExistence type="predicted"/>
<reference evidence="2 3" key="1">
    <citation type="submission" date="2021-04" db="EMBL/GenBank/DDBJ databases">
        <authorList>
            <person name="Rakotoarivonina H."/>
        </authorList>
    </citation>
    <scope>NUCLEOTIDE SEQUENCE [LARGE SCALE GENOMIC DNA]</scope>
    <source>
        <strain evidence="2 3">XE</strain>
    </source>
</reference>
<dbReference type="InterPro" id="IPR005149">
    <property type="entry name" value="Tscrpt_reg_PadR_N"/>
</dbReference>
<evidence type="ECO:0000259" key="1">
    <source>
        <dbReference type="Pfam" id="PF03551"/>
    </source>
</evidence>
<feature type="domain" description="Transcription regulator PadR N-terminal" evidence="1">
    <location>
        <begin position="8"/>
        <end position="83"/>
    </location>
</feature>
<dbReference type="PANTHER" id="PTHR43252">
    <property type="entry name" value="TRANSCRIPTIONAL REGULATOR YQJI"/>
    <property type="match status" value="1"/>
</dbReference>
<dbReference type="EMBL" id="CAJRAY010000043">
    <property type="protein sequence ID" value="CAG5086339.1"/>
    <property type="molecule type" value="Genomic_DNA"/>
</dbReference>
<dbReference type="Pfam" id="PF03551">
    <property type="entry name" value="PadR"/>
    <property type="match status" value="1"/>
</dbReference>
<dbReference type="InterPro" id="IPR036390">
    <property type="entry name" value="WH_DNA-bd_sf"/>
</dbReference>